<evidence type="ECO:0000256" key="1">
    <source>
        <dbReference type="SAM" id="Phobius"/>
    </source>
</evidence>
<protein>
    <submittedName>
        <fullName evidence="2">Uncharacterized protein</fullName>
    </submittedName>
</protein>
<keyword evidence="3" id="KW-1185">Reference proteome</keyword>
<evidence type="ECO:0000313" key="2">
    <source>
        <dbReference type="EMBL" id="WUV46672.1"/>
    </source>
</evidence>
<accession>A0ABZ1YXS2</accession>
<reference evidence="2" key="1">
    <citation type="submission" date="2022-10" db="EMBL/GenBank/DDBJ databases">
        <title>The complete genomes of actinobacterial strains from the NBC collection.</title>
        <authorList>
            <person name="Joergensen T.S."/>
            <person name="Alvarez Arevalo M."/>
            <person name="Sterndorff E.B."/>
            <person name="Faurdal D."/>
            <person name="Vuksanovic O."/>
            <person name="Mourched A.-S."/>
            <person name="Charusanti P."/>
            <person name="Shaw S."/>
            <person name="Blin K."/>
            <person name="Weber T."/>
        </authorList>
    </citation>
    <scope>NUCLEOTIDE SEQUENCE</scope>
    <source>
        <strain evidence="2">NBC_01482</strain>
    </source>
</reference>
<evidence type="ECO:0000313" key="3">
    <source>
        <dbReference type="Proteomes" id="UP001432062"/>
    </source>
</evidence>
<keyword evidence="1" id="KW-0472">Membrane</keyword>
<keyword evidence="1" id="KW-1133">Transmembrane helix</keyword>
<keyword evidence="1" id="KW-0812">Transmembrane</keyword>
<name>A0ABZ1YXS2_9NOCA</name>
<dbReference type="Proteomes" id="UP001432062">
    <property type="component" value="Chromosome"/>
</dbReference>
<dbReference type="RefSeq" id="WP_329410607.1">
    <property type="nucleotide sequence ID" value="NZ_CP109441.1"/>
</dbReference>
<organism evidence="2 3">
    <name type="scientific">Nocardia vinacea</name>
    <dbReference type="NCBI Taxonomy" id="96468"/>
    <lineage>
        <taxon>Bacteria</taxon>
        <taxon>Bacillati</taxon>
        <taxon>Actinomycetota</taxon>
        <taxon>Actinomycetes</taxon>
        <taxon>Mycobacteriales</taxon>
        <taxon>Nocardiaceae</taxon>
        <taxon>Nocardia</taxon>
    </lineage>
</organism>
<gene>
    <name evidence="2" type="ORF">OG563_47910</name>
</gene>
<dbReference type="EMBL" id="CP109441">
    <property type="protein sequence ID" value="WUV46672.1"/>
    <property type="molecule type" value="Genomic_DNA"/>
</dbReference>
<sequence length="73" mass="7744">MRLFHGHWTGERAATDLLALARKHRAFAKQDAVIASQGGLHVLYGIALALAAAISRAKLTGTPTTELANTHIA</sequence>
<feature type="transmembrane region" description="Helical" evidence="1">
    <location>
        <begin position="32"/>
        <end position="54"/>
    </location>
</feature>
<proteinExistence type="predicted"/>